<organism evidence="1 2">
    <name type="scientific">Persea americana</name>
    <name type="common">Avocado</name>
    <dbReference type="NCBI Taxonomy" id="3435"/>
    <lineage>
        <taxon>Eukaryota</taxon>
        <taxon>Viridiplantae</taxon>
        <taxon>Streptophyta</taxon>
        <taxon>Embryophyta</taxon>
        <taxon>Tracheophyta</taxon>
        <taxon>Spermatophyta</taxon>
        <taxon>Magnoliopsida</taxon>
        <taxon>Magnoliidae</taxon>
        <taxon>Laurales</taxon>
        <taxon>Lauraceae</taxon>
        <taxon>Persea</taxon>
    </lineage>
</organism>
<dbReference type="EMBL" id="CM056810">
    <property type="protein sequence ID" value="KAJ8644106.1"/>
    <property type="molecule type" value="Genomic_DNA"/>
</dbReference>
<proteinExistence type="predicted"/>
<evidence type="ECO:0000313" key="1">
    <source>
        <dbReference type="EMBL" id="KAJ8644106.1"/>
    </source>
</evidence>
<accession>A0ACC2MFD7</accession>
<evidence type="ECO:0000313" key="2">
    <source>
        <dbReference type="Proteomes" id="UP001234297"/>
    </source>
</evidence>
<dbReference type="Proteomes" id="UP001234297">
    <property type="component" value="Chromosome 2"/>
</dbReference>
<gene>
    <name evidence="1" type="ORF">MRB53_005854</name>
</gene>
<comment type="caution">
    <text evidence="1">The sequence shown here is derived from an EMBL/GenBank/DDBJ whole genome shotgun (WGS) entry which is preliminary data.</text>
</comment>
<protein>
    <submittedName>
        <fullName evidence="1">Uncharacterized protein</fullName>
    </submittedName>
</protein>
<sequence length="71" mass="8184">MVPLEGKRRWCRGMPERQRRRISGEQCRSSLNSHSQKAQAELGVFFLPSHVLHSSVKNYKPIIPVLINQVT</sequence>
<keyword evidence="2" id="KW-1185">Reference proteome</keyword>
<reference evidence="1 2" key="1">
    <citation type="journal article" date="2022" name="Hortic Res">
        <title>A haplotype resolved chromosomal level avocado genome allows analysis of novel avocado genes.</title>
        <authorList>
            <person name="Nath O."/>
            <person name="Fletcher S.J."/>
            <person name="Hayward A."/>
            <person name="Shaw L.M."/>
            <person name="Masouleh A.K."/>
            <person name="Furtado A."/>
            <person name="Henry R.J."/>
            <person name="Mitter N."/>
        </authorList>
    </citation>
    <scope>NUCLEOTIDE SEQUENCE [LARGE SCALE GENOMIC DNA]</scope>
    <source>
        <strain evidence="2">cv. Hass</strain>
    </source>
</reference>
<name>A0ACC2MFD7_PERAE</name>